<evidence type="ECO:0000256" key="2">
    <source>
        <dbReference type="SAM" id="Coils"/>
    </source>
</evidence>
<sequence length="242" mass="26906">MKSISEKTMNRILVLVFLVVGIGMALIVKEIGSKDIPAQRTFVNAKTLYNQELEEDNLKVKNEELGKKIEAEQKRLETYEQARRAIEDEGSVVDTVGQYLDAELENYKMADGSVPIQGPGIVITLEDSDKAIEPGENPNKYLVHNSDVLAVINELKAAGAEGIQLNKMRVTNSSNIDCGGAVINVDDEISSPPFVIEAIGDPESMYIYLNSDESVIQLLKYWEIKVNIEKSEYLLLNKSNKL</sequence>
<dbReference type="KEGG" id="emt:CPZ25_004905"/>
<comment type="similarity">
    <text evidence="1">Belongs to the UPF0749 family.</text>
</comment>
<dbReference type="InterPro" id="IPR010273">
    <property type="entry name" value="DUF881"/>
</dbReference>
<dbReference type="PANTHER" id="PTHR37313">
    <property type="entry name" value="UPF0749 PROTEIN RV1825"/>
    <property type="match status" value="1"/>
</dbReference>
<dbReference type="Proteomes" id="UP000218387">
    <property type="component" value="Chromosome"/>
</dbReference>
<evidence type="ECO:0000256" key="1">
    <source>
        <dbReference type="ARBA" id="ARBA00009108"/>
    </source>
</evidence>
<dbReference type="RefSeq" id="WP_058694250.1">
    <property type="nucleotide sequence ID" value="NZ_CABJDW020000008.1"/>
</dbReference>
<gene>
    <name evidence="3" type="ORF">CPZ25_004905</name>
</gene>
<keyword evidence="2" id="KW-0175">Coiled coil</keyword>
<dbReference type="EMBL" id="CP029487">
    <property type="protein sequence ID" value="QCT70693.1"/>
    <property type="molecule type" value="Genomic_DNA"/>
</dbReference>
<evidence type="ECO:0000313" key="3">
    <source>
        <dbReference type="EMBL" id="QCT70693.1"/>
    </source>
</evidence>
<proteinExistence type="inferred from homology"/>
<dbReference type="PANTHER" id="PTHR37313:SF2">
    <property type="entry name" value="UPF0749 PROTEIN YLXX"/>
    <property type="match status" value="1"/>
</dbReference>
<reference evidence="3 4" key="1">
    <citation type="submission" date="2018-05" db="EMBL/GenBank/DDBJ databases">
        <title>Genome comparison of Eubacterium sp.</title>
        <authorList>
            <person name="Feng Y."/>
            <person name="Sanchez-Andrea I."/>
            <person name="Stams A.J.M."/>
            <person name="De Vos W.M."/>
        </authorList>
    </citation>
    <scope>NUCLEOTIDE SEQUENCE [LARGE SCALE GENOMIC DNA]</scope>
    <source>
        <strain evidence="3 4">YI</strain>
    </source>
</reference>
<dbReference type="AlphaFoldDB" id="A0A2A5TG16"/>
<evidence type="ECO:0000313" key="4">
    <source>
        <dbReference type="Proteomes" id="UP000218387"/>
    </source>
</evidence>
<accession>A0A2A5TG16</accession>
<name>A0A2A5TG16_EUBML</name>
<protein>
    <submittedName>
        <fullName evidence="3">DUF881 domain-containing protein</fullName>
    </submittedName>
</protein>
<dbReference type="Pfam" id="PF05949">
    <property type="entry name" value="DUF881"/>
    <property type="match status" value="1"/>
</dbReference>
<feature type="coiled-coil region" evidence="2">
    <location>
        <begin position="55"/>
        <end position="89"/>
    </location>
</feature>
<dbReference type="Gene3D" id="3.30.70.1880">
    <property type="entry name" value="Protein of unknown function DUF881"/>
    <property type="match status" value="1"/>
</dbReference>
<keyword evidence="4" id="KW-1185">Reference proteome</keyword>
<organism evidence="3 4">
    <name type="scientific">Eubacterium maltosivorans</name>
    <dbReference type="NCBI Taxonomy" id="2041044"/>
    <lineage>
        <taxon>Bacteria</taxon>
        <taxon>Bacillati</taxon>
        <taxon>Bacillota</taxon>
        <taxon>Clostridia</taxon>
        <taxon>Eubacteriales</taxon>
        <taxon>Eubacteriaceae</taxon>
        <taxon>Eubacterium</taxon>
    </lineage>
</organism>